<dbReference type="NCBIfam" id="TIGR03782">
    <property type="entry name" value="Bac_Flav_CT_J"/>
    <property type="match status" value="1"/>
</dbReference>
<dbReference type="InterPro" id="IPR012424">
    <property type="entry name" value="Conjugative_transposon_TraJ_C"/>
</dbReference>
<keyword evidence="1" id="KW-0812">Transmembrane</keyword>
<feature type="transmembrane region" description="Helical" evidence="1">
    <location>
        <begin position="45"/>
        <end position="66"/>
    </location>
</feature>
<accession>A0A7X9SFE7</accession>
<gene>
    <name evidence="3" type="primary">traJ</name>
    <name evidence="3" type="ORF">HF841_18810</name>
</gene>
<proteinExistence type="predicted"/>
<dbReference type="InterPro" id="IPR022393">
    <property type="entry name" value="Conjugative_transposon_TraJ"/>
</dbReference>
<dbReference type="EMBL" id="JABAGL010000044">
    <property type="protein sequence ID" value="NME88032.1"/>
    <property type="molecule type" value="Genomic_DNA"/>
</dbReference>
<feature type="transmembrane region" description="Helical" evidence="1">
    <location>
        <begin position="250"/>
        <end position="275"/>
    </location>
</feature>
<evidence type="ECO:0000259" key="2">
    <source>
        <dbReference type="Pfam" id="PF07863"/>
    </source>
</evidence>
<sequence length="316" mass="34694">ELCQPMMTLATAIAALGALFYIAYRVWQSLSRAEPVDVFGMLRPFCLGICILFFDVIVLGSLNGILSPVVQGTGAMLHDQTFDVRKFQEEKDRLLSEMPLKVAVTGEFNPTDEELEKEIADMGWNGEDYAVMQRMSHTCYSFSLQSIVQTIMRKVMEFLFRAASLVVDTIRTFFLIVLSVLGPIAFAISVFDGFQGTLVQWLARYISVYLWLPISDLLGVMLARIQTLVLQSEMEMIQDPLSVFSPDGSTAIYLVFMLIGLVGYFCVPTVANWVVQAGGMGAYNRNMNNTASKAANVGGAVAGASTGNVAGVLLKK</sequence>
<keyword evidence="1" id="KW-1133">Transmembrane helix</keyword>
<dbReference type="RefSeq" id="WP_168948312.1">
    <property type="nucleotide sequence ID" value="NZ_JABAGL010000044.1"/>
</dbReference>
<evidence type="ECO:0000313" key="4">
    <source>
        <dbReference type="Proteomes" id="UP000520291"/>
    </source>
</evidence>
<evidence type="ECO:0000256" key="1">
    <source>
        <dbReference type="SAM" id="Phobius"/>
    </source>
</evidence>
<feature type="domain" description="Conjugative transposon TraJ C-terminal" evidence="2">
    <location>
        <begin position="2"/>
        <end position="308"/>
    </location>
</feature>
<feature type="transmembrane region" description="Helical" evidence="1">
    <location>
        <begin position="6"/>
        <end position="24"/>
    </location>
</feature>
<comment type="caution">
    <text evidence="3">The sequence shown here is derived from an EMBL/GenBank/DDBJ whole genome shotgun (WGS) entry which is preliminary data.</text>
</comment>
<feature type="transmembrane region" description="Helical" evidence="1">
    <location>
        <begin position="206"/>
        <end position="230"/>
    </location>
</feature>
<protein>
    <submittedName>
        <fullName evidence="3">Conjugative transposon protein TraJ</fullName>
    </submittedName>
</protein>
<keyword evidence="1" id="KW-0472">Membrane</keyword>
<organism evidence="3 4">
    <name type="scientific">Bacteroides eggerthii</name>
    <dbReference type="NCBI Taxonomy" id="28111"/>
    <lineage>
        <taxon>Bacteria</taxon>
        <taxon>Pseudomonadati</taxon>
        <taxon>Bacteroidota</taxon>
        <taxon>Bacteroidia</taxon>
        <taxon>Bacteroidales</taxon>
        <taxon>Bacteroidaceae</taxon>
        <taxon>Bacteroides</taxon>
    </lineage>
</organism>
<evidence type="ECO:0000313" key="3">
    <source>
        <dbReference type="EMBL" id="NME88032.1"/>
    </source>
</evidence>
<dbReference type="AlphaFoldDB" id="A0A7X9SFE7"/>
<name>A0A7X9SFE7_9BACE</name>
<dbReference type="Proteomes" id="UP000520291">
    <property type="component" value="Unassembled WGS sequence"/>
</dbReference>
<dbReference type="Pfam" id="PF07863">
    <property type="entry name" value="CtnDOT_TraJ"/>
    <property type="match status" value="1"/>
</dbReference>
<reference evidence="3 4" key="1">
    <citation type="submission" date="2020-04" db="EMBL/GenBank/DDBJ databases">
        <authorList>
            <person name="Hitch T.C.A."/>
            <person name="Wylensek D."/>
            <person name="Clavel T."/>
        </authorList>
    </citation>
    <scope>NUCLEOTIDE SEQUENCE [LARGE SCALE GENOMIC DNA]</scope>
    <source>
        <strain evidence="3 4">WCA3-601-WT-5E</strain>
    </source>
</reference>
<feature type="non-terminal residue" evidence="3">
    <location>
        <position position="1"/>
    </location>
</feature>
<feature type="transmembrane region" description="Helical" evidence="1">
    <location>
        <begin position="173"/>
        <end position="194"/>
    </location>
</feature>